<accession>A0A0D2P008</accession>
<evidence type="ECO:0000256" key="1">
    <source>
        <dbReference type="SAM" id="SignalP"/>
    </source>
</evidence>
<dbReference type="EMBL" id="KN817538">
    <property type="protein sequence ID" value="KJA24244.1"/>
    <property type="molecule type" value="Genomic_DNA"/>
</dbReference>
<protein>
    <submittedName>
        <fullName evidence="2">Uncharacterized protein</fullName>
    </submittedName>
</protein>
<reference evidence="3" key="1">
    <citation type="submission" date="2014-04" db="EMBL/GenBank/DDBJ databases">
        <title>Evolutionary Origins and Diversification of the Mycorrhizal Mutualists.</title>
        <authorList>
            <consortium name="DOE Joint Genome Institute"/>
            <consortium name="Mycorrhizal Genomics Consortium"/>
            <person name="Kohler A."/>
            <person name="Kuo A."/>
            <person name="Nagy L.G."/>
            <person name="Floudas D."/>
            <person name="Copeland A."/>
            <person name="Barry K.W."/>
            <person name="Cichocki N."/>
            <person name="Veneault-Fourrey C."/>
            <person name="LaButti K."/>
            <person name="Lindquist E.A."/>
            <person name="Lipzen A."/>
            <person name="Lundell T."/>
            <person name="Morin E."/>
            <person name="Murat C."/>
            <person name="Riley R."/>
            <person name="Ohm R."/>
            <person name="Sun H."/>
            <person name="Tunlid A."/>
            <person name="Henrissat B."/>
            <person name="Grigoriev I.V."/>
            <person name="Hibbett D.S."/>
            <person name="Martin F."/>
        </authorList>
    </citation>
    <scope>NUCLEOTIDE SEQUENCE [LARGE SCALE GENOMIC DNA]</scope>
    <source>
        <strain evidence="3">FD-334 SS-4</strain>
    </source>
</reference>
<keyword evidence="3" id="KW-1185">Reference proteome</keyword>
<dbReference type="Proteomes" id="UP000054270">
    <property type="component" value="Unassembled WGS sequence"/>
</dbReference>
<proteinExistence type="predicted"/>
<keyword evidence="1" id="KW-0732">Signal</keyword>
<feature type="chain" id="PRO_5002265651" evidence="1">
    <location>
        <begin position="30"/>
        <end position="138"/>
    </location>
</feature>
<dbReference type="AlphaFoldDB" id="A0A0D2P008"/>
<sequence>MDTSPRCLFMLYFLSPCLLSFLRLRHLRARQHAGRAVAPAPRGIERPARRRRASPIHPSIYTSIGPAIHPSISHRPSTIASIINMHMHSAPRAHQHSYSHSVLLFPALLACVFLPPTCTAPPPLFFRPRLFSLTTFYE</sequence>
<feature type="signal peptide" evidence="1">
    <location>
        <begin position="1"/>
        <end position="29"/>
    </location>
</feature>
<name>A0A0D2P008_HYPSF</name>
<evidence type="ECO:0000313" key="2">
    <source>
        <dbReference type="EMBL" id="KJA24244.1"/>
    </source>
</evidence>
<organism evidence="2 3">
    <name type="scientific">Hypholoma sublateritium (strain FD-334 SS-4)</name>
    <dbReference type="NCBI Taxonomy" id="945553"/>
    <lineage>
        <taxon>Eukaryota</taxon>
        <taxon>Fungi</taxon>
        <taxon>Dikarya</taxon>
        <taxon>Basidiomycota</taxon>
        <taxon>Agaricomycotina</taxon>
        <taxon>Agaricomycetes</taxon>
        <taxon>Agaricomycetidae</taxon>
        <taxon>Agaricales</taxon>
        <taxon>Agaricineae</taxon>
        <taxon>Strophariaceae</taxon>
        <taxon>Hypholoma</taxon>
    </lineage>
</organism>
<evidence type="ECO:0000313" key="3">
    <source>
        <dbReference type="Proteomes" id="UP000054270"/>
    </source>
</evidence>
<gene>
    <name evidence="2" type="ORF">HYPSUDRAFT_538571</name>
</gene>